<feature type="domain" description="Reverse transcriptase Ty1/copia-type" evidence="1">
    <location>
        <begin position="11"/>
        <end position="247"/>
    </location>
</feature>
<dbReference type="SUPFAM" id="SSF56672">
    <property type="entry name" value="DNA/RNA polymerases"/>
    <property type="match status" value="1"/>
</dbReference>
<dbReference type="CDD" id="cd09272">
    <property type="entry name" value="RNase_HI_RT_Ty1"/>
    <property type="match status" value="1"/>
</dbReference>
<dbReference type="Proteomes" id="UP001151760">
    <property type="component" value="Unassembled WGS sequence"/>
</dbReference>
<reference evidence="2" key="2">
    <citation type="submission" date="2022-01" db="EMBL/GenBank/DDBJ databases">
        <authorList>
            <person name="Yamashiro T."/>
            <person name="Shiraishi A."/>
            <person name="Satake H."/>
            <person name="Nakayama K."/>
        </authorList>
    </citation>
    <scope>NUCLEOTIDE SEQUENCE</scope>
</reference>
<evidence type="ECO:0000259" key="1">
    <source>
        <dbReference type="Pfam" id="PF07727"/>
    </source>
</evidence>
<name>A0ABQ4WMN7_9ASTR</name>
<proteinExistence type="predicted"/>
<accession>A0ABQ4WMN7</accession>
<dbReference type="InterPro" id="IPR043502">
    <property type="entry name" value="DNA/RNA_pol_sf"/>
</dbReference>
<organism evidence="2 3">
    <name type="scientific">Tanacetum coccineum</name>
    <dbReference type="NCBI Taxonomy" id="301880"/>
    <lineage>
        <taxon>Eukaryota</taxon>
        <taxon>Viridiplantae</taxon>
        <taxon>Streptophyta</taxon>
        <taxon>Embryophyta</taxon>
        <taxon>Tracheophyta</taxon>
        <taxon>Spermatophyta</taxon>
        <taxon>Magnoliopsida</taxon>
        <taxon>eudicotyledons</taxon>
        <taxon>Gunneridae</taxon>
        <taxon>Pentapetalae</taxon>
        <taxon>asterids</taxon>
        <taxon>campanulids</taxon>
        <taxon>Asterales</taxon>
        <taxon>Asteraceae</taxon>
        <taxon>Asteroideae</taxon>
        <taxon>Anthemideae</taxon>
        <taxon>Anthemidinae</taxon>
        <taxon>Tanacetum</taxon>
    </lineage>
</organism>
<dbReference type="PANTHER" id="PTHR11439">
    <property type="entry name" value="GAG-POL-RELATED RETROTRANSPOSON"/>
    <property type="match status" value="1"/>
</dbReference>
<protein>
    <submittedName>
        <fullName evidence="2">Ribonuclease H-like domain-containing protein</fullName>
    </submittedName>
</protein>
<dbReference type="Pfam" id="PF07727">
    <property type="entry name" value="RVT_2"/>
    <property type="match status" value="1"/>
</dbReference>
<sequence length="406" mass="46794">MTSSAKELDNVYDISKDRKAIGSKWIVKIKYKSSGEIDRYKARLVAQRFGQKERIDYDETFSPVVKMVTVRCLLNVVVSNSWPIYQLDVNNVFLYGDLVETVYMKPPKWYFSSKDKVCRLKKSLYGLKQAPRQWNAKLTSTLIENGFSQSKSDYSLYTKSDKDVFLALLVYVDDITIIGNNVFEIEKFKVYLKSKFMIKDLGKLKYFLGIEIIDTSKGICLNQMKYVLNLLSKYDMLACKPTKTPLMSKLIISNEATDNDPILDNITDYQKFENSYCQELCKKQNTLSKSSTKAEYRALASVTSEVIWILNFLKDLKIDNLLHVSLHCDSNSAIKIAVNPVFHERTNHLKIDLHFVREIFLIGVIKTVKVDSANQIANILNKGLDTLQHKFFVEKLGVYNIYQVET</sequence>
<dbReference type="PANTHER" id="PTHR11439:SF489">
    <property type="entry name" value="RNA-DIRECTED DNA POLYMERASE"/>
    <property type="match status" value="1"/>
</dbReference>
<evidence type="ECO:0000313" key="3">
    <source>
        <dbReference type="Proteomes" id="UP001151760"/>
    </source>
</evidence>
<reference evidence="2" key="1">
    <citation type="journal article" date="2022" name="Int. J. Mol. Sci.">
        <title>Draft Genome of Tanacetum Coccineum: Genomic Comparison of Closely Related Tanacetum-Family Plants.</title>
        <authorList>
            <person name="Yamashiro T."/>
            <person name="Shiraishi A."/>
            <person name="Nakayama K."/>
            <person name="Satake H."/>
        </authorList>
    </citation>
    <scope>NUCLEOTIDE SEQUENCE</scope>
</reference>
<comment type="caution">
    <text evidence="2">The sequence shown here is derived from an EMBL/GenBank/DDBJ whole genome shotgun (WGS) entry which is preliminary data.</text>
</comment>
<dbReference type="InterPro" id="IPR013103">
    <property type="entry name" value="RVT_2"/>
</dbReference>
<keyword evidence="3" id="KW-1185">Reference proteome</keyword>
<gene>
    <name evidence="2" type="ORF">Tco_0627479</name>
</gene>
<evidence type="ECO:0000313" key="2">
    <source>
        <dbReference type="EMBL" id="GJS54117.1"/>
    </source>
</evidence>
<dbReference type="EMBL" id="BQNB010008774">
    <property type="protein sequence ID" value="GJS54117.1"/>
    <property type="molecule type" value="Genomic_DNA"/>
</dbReference>